<dbReference type="OrthoDB" id="9802385at2"/>
<keyword evidence="3" id="KW-1185">Reference proteome</keyword>
<name>A0A285UG15_9BACL</name>
<dbReference type="Gene3D" id="1.10.3210.10">
    <property type="entry name" value="Hypothetical protein af1432"/>
    <property type="match status" value="1"/>
</dbReference>
<protein>
    <submittedName>
        <fullName evidence="2">HD domain-containing protein</fullName>
    </submittedName>
</protein>
<accession>A0A285UG15</accession>
<dbReference type="PANTHER" id="PTHR46246">
    <property type="entry name" value="GUANOSINE-3',5'-BIS(DIPHOSPHATE) 3'-PYROPHOSPHOHYDROLASE MESH1"/>
    <property type="match status" value="1"/>
</dbReference>
<dbReference type="AlphaFoldDB" id="A0A285UG15"/>
<dbReference type="InterPro" id="IPR052194">
    <property type="entry name" value="MESH1"/>
</dbReference>
<reference evidence="3" key="1">
    <citation type="submission" date="2017-08" db="EMBL/GenBank/DDBJ databases">
        <authorList>
            <person name="Varghese N."/>
            <person name="Submissions S."/>
        </authorList>
    </citation>
    <scope>NUCLEOTIDE SEQUENCE [LARGE SCALE GENOMIC DNA]</scope>
    <source>
        <strain evidence="3">JC23</strain>
    </source>
</reference>
<dbReference type="RefSeq" id="WP_097149847.1">
    <property type="nucleotide sequence ID" value="NZ_OBQC01000008.1"/>
</dbReference>
<sequence length="192" mass="21980">MDLIEKAIIYSSKAHRNQMRKGSDIPYITHPFAVGMLLQKANCSEEVIVAGILHDTLEDTEATYGDLKGNFGAQVANLVVAASENDKSQSWEVRKQHTIDQLKDVSLEELQVIVADKLHNLRSIRIDLNLQGESIWQRFKRGKYHQHWYYANIVKVLTSRKEEFNLINELELEVKEVFGSLESLSIQDIDNV</sequence>
<dbReference type="SUPFAM" id="SSF109604">
    <property type="entry name" value="HD-domain/PDEase-like"/>
    <property type="match status" value="1"/>
</dbReference>
<evidence type="ECO:0000313" key="2">
    <source>
        <dbReference type="EMBL" id="SOC40627.1"/>
    </source>
</evidence>
<evidence type="ECO:0000313" key="3">
    <source>
        <dbReference type="Proteomes" id="UP000219252"/>
    </source>
</evidence>
<dbReference type="PANTHER" id="PTHR46246:SF1">
    <property type="entry name" value="GUANOSINE-3',5'-BIS(DIPHOSPHATE) 3'-PYROPHOSPHOHYDROLASE MESH1"/>
    <property type="match status" value="1"/>
</dbReference>
<evidence type="ECO:0000259" key="1">
    <source>
        <dbReference type="SMART" id="SM00471"/>
    </source>
</evidence>
<dbReference type="InterPro" id="IPR003607">
    <property type="entry name" value="HD/PDEase_dom"/>
</dbReference>
<dbReference type="EMBL" id="OBQC01000008">
    <property type="protein sequence ID" value="SOC40627.1"/>
    <property type="molecule type" value="Genomic_DNA"/>
</dbReference>
<feature type="domain" description="HD/PDEase" evidence="1">
    <location>
        <begin position="23"/>
        <end position="130"/>
    </location>
</feature>
<organism evidence="2 3">
    <name type="scientific">Ureibacillus acetophenoni</name>
    <dbReference type="NCBI Taxonomy" id="614649"/>
    <lineage>
        <taxon>Bacteria</taxon>
        <taxon>Bacillati</taxon>
        <taxon>Bacillota</taxon>
        <taxon>Bacilli</taxon>
        <taxon>Bacillales</taxon>
        <taxon>Caryophanaceae</taxon>
        <taxon>Ureibacillus</taxon>
    </lineage>
</organism>
<proteinExistence type="predicted"/>
<gene>
    <name evidence="2" type="ORF">SAMN05877842_10893</name>
</gene>
<dbReference type="GO" id="GO:0008893">
    <property type="term" value="F:guanosine-3',5'-bis(diphosphate) 3'-diphosphatase activity"/>
    <property type="evidence" value="ECO:0007669"/>
    <property type="project" value="TreeGrafter"/>
</dbReference>
<dbReference type="SMART" id="SM00471">
    <property type="entry name" value="HDc"/>
    <property type="match status" value="1"/>
</dbReference>
<dbReference type="Pfam" id="PF13328">
    <property type="entry name" value="HD_4"/>
    <property type="match status" value="1"/>
</dbReference>
<dbReference type="Proteomes" id="UP000219252">
    <property type="component" value="Unassembled WGS sequence"/>
</dbReference>